<evidence type="ECO:0000313" key="1">
    <source>
        <dbReference type="EMBL" id="KAK6531699.1"/>
    </source>
</evidence>
<proteinExistence type="predicted"/>
<keyword evidence="2" id="KW-1185">Reference proteome</keyword>
<sequence>MEEVAASETPVRQLEYQSLSAGNYQVDDTVVCNSPQYETPPPITLSVFSKKKYGRFLRITFTNWSGCQCEVTLPLLKCHLNLVTEGTIYIDTFEMGGDFYRRLSVLTIQKNCEKGSGTFRLRAFGSEFRESSPLSISRPPMNLVELKEKLIILRGCTNPIKEQVRFI</sequence>
<dbReference type="AlphaFoldDB" id="A0AAV9X0V0"/>
<comment type="caution">
    <text evidence="1">The sequence shown here is derived from an EMBL/GenBank/DDBJ whole genome shotgun (WGS) entry which is preliminary data.</text>
</comment>
<organism evidence="1 2">
    <name type="scientific">Orbilia ellipsospora</name>
    <dbReference type="NCBI Taxonomy" id="2528407"/>
    <lineage>
        <taxon>Eukaryota</taxon>
        <taxon>Fungi</taxon>
        <taxon>Dikarya</taxon>
        <taxon>Ascomycota</taxon>
        <taxon>Pezizomycotina</taxon>
        <taxon>Orbiliomycetes</taxon>
        <taxon>Orbiliales</taxon>
        <taxon>Orbiliaceae</taxon>
        <taxon>Orbilia</taxon>
    </lineage>
</organism>
<reference evidence="1 2" key="1">
    <citation type="submission" date="2019-10" db="EMBL/GenBank/DDBJ databases">
        <authorList>
            <person name="Palmer J.M."/>
        </authorList>
    </citation>
    <scope>NUCLEOTIDE SEQUENCE [LARGE SCALE GENOMIC DNA]</scope>
    <source>
        <strain evidence="1 2">TWF694</strain>
    </source>
</reference>
<accession>A0AAV9X0V0</accession>
<protein>
    <submittedName>
        <fullName evidence="1">Uncharacterized protein</fullName>
    </submittedName>
</protein>
<evidence type="ECO:0000313" key="2">
    <source>
        <dbReference type="Proteomes" id="UP001365542"/>
    </source>
</evidence>
<dbReference type="EMBL" id="JAVHJO010000012">
    <property type="protein sequence ID" value="KAK6531699.1"/>
    <property type="molecule type" value="Genomic_DNA"/>
</dbReference>
<name>A0AAV9X0V0_9PEZI</name>
<dbReference type="Proteomes" id="UP001365542">
    <property type="component" value="Unassembled WGS sequence"/>
</dbReference>
<gene>
    <name evidence="1" type="ORF">TWF694_002875</name>
</gene>